<dbReference type="OrthoDB" id="5419426at2"/>
<keyword evidence="5" id="KW-1185">Reference proteome</keyword>
<dbReference type="GO" id="GO:0016747">
    <property type="term" value="F:acyltransferase activity, transferring groups other than amino-acyl groups"/>
    <property type="evidence" value="ECO:0007669"/>
    <property type="project" value="InterPro"/>
</dbReference>
<reference evidence="4 5" key="1">
    <citation type="submission" date="2017-10" db="EMBL/GenBank/DDBJ databases">
        <title>The draft genome sequence of Lewinella nigricans NBRC 102662.</title>
        <authorList>
            <person name="Wang K."/>
        </authorList>
    </citation>
    <scope>NUCLEOTIDE SEQUENCE [LARGE SCALE GENOMIC DNA]</scope>
    <source>
        <strain evidence="4 5">NBRC 102662</strain>
    </source>
</reference>
<dbReference type="AlphaFoldDB" id="A0A2D0NI85"/>
<comment type="caution">
    <text evidence="4">The sequence shown here is derived from an EMBL/GenBank/DDBJ whole genome shotgun (WGS) entry which is preliminary data.</text>
</comment>
<dbReference type="SUPFAM" id="SSF55729">
    <property type="entry name" value="Acyl-CoA N-acyltransferases (Nat)"/>
    <property type="match status" value="1"/>
</dbReference>
<dbReference type="PROSITE" id="PS51186">
    <property type="entry name" value="GNAT"/>
    <property type="match status" value="1"/>
</dbReference>
<evidence type="ECO:0000313" key="5">
    <source>
        <dbReference type="Proteomes" id="UP000223913"/>
    </source>
</evidence>
<keyword evidence="2" id="KW-0012">Acyltransferase</keyword>
<dbReference type="InterPro" id="IPR050832">
    <property type="entry name" value="Bact_Acetyltransf"/>
</dbReference>
<dbReference type="Gene3D" id="3.40.630.30">
    <property type="match status" value="1"/>
</dbReference>
<dbReference type="InterPro" id="IPR016181">
    <property type="entry name" value="Acyl_CoA_acyltransferase"/>
</dbReference>
<gene>
    <name evidence="4" type="ORF">CRP01_02445</name>
</gene>
<sequence>MQVNFELAHRQDIPTILGMMERFYQIDGYPFREAKSRHNLNLFLSNPELGRFWLIRVADEVAGYIVLAYGFSFEYGGRDAFIDEFFIEAPYRDRGIGRQTIEFVAEAAVQLGVHAIHLEVENHNDKGNRLYARQGFEGKERAMLTKWLLT</sequence>
<keyword evidence="1 4" id="KW-0808">Transferase</keyword>
<accession>A0A2D0NI85</accession>
<proteinExistence type="predicted"/>
<evidence type="ECO:0000256" key="1">
    <source>
        <dbReference type="ARBA" id="ARBA00022679"/>
    </source>
</evidence>
<dbReference type="CDD" id="cd04301">
    <property type="entry name" value="NAT_SF"/>
    <property type="match status" value="1"/>
</dbReference>
<name>A0A2D0NI85_FLAN2</name>
<dbReference type="Pfam" id="PF00583">
    <property type="entry name" value="Acetyltransf_1"/>
    <property type="match status" value="1"/>
</dbReference>
<dbReference type="EMBL" id="PDUD01000002">
    <property type="protein sequence ID" value="PHN08201.1"/>
    <property type="molecule type" value="Genomic_DNA"/>
</dbReference>
<dbReference type="PANTHER" id="PTHR43877">
    <property type="entry name" value="AMINOALKYLPHOSPHONATE N-ACETYLTRANSFERASE-RELATED-RELATED"/>
    <property type="match status" value="1"/>
</dbReference>
<protein>
    <submittedName>
        <fullName evidence="4">GNAT family N-acetyltransferase</fullName>
    </submittedName>
</protein>
<feature type="domain" description="N-acetyltransferase" evidence="3">
    <location>
        <begin position="3"/>
        <end position="150"/>
    </location>
</feature>
<dbReference type="Proteomes" id="UP000223913">
    <property type="component" value="Unassembled WGS sequence"/>
</dbReference>
<dbReference type="RefSeq" id="WP_099148403.1">
    <property type="nucleotide sequence ID" value="NZ_PDUD01000002.1"/>
</dbReference>
<organism evidence="4 5">
    <name type="scientific">Flavilitoribacter nigricans (strain ATCC 23147 / DSM 23189 / NBRC 102662 / NCIMB 1420 / SS-2)</name>
    <name type="common">Lewinella nigricans</name>
    <dbReference type="NCBI Taxonomy" id="1122177"/>
    <lineage>
        <taxon>Bacteria</taxon>
        <taxon>Pseudomonadati</taxon>
        <taxon>Bacteroidota</taxon>
        <taxon>Saprospiria</taxon>
        <taxon>Saprospirales</taxon>
        <taxon>Lewinellaceae</taxon>
        <taxon>Flavilitoribacter</taxon>
    </lineage>
</organism>
<evidence type="ECO:0000259" key="3">
    <source>
        <dbReference type="PROSITE" id="PS51186"/>
    </source>
</evidence>
<dbReference type="InterPro" id="IPR000182">
    <property type="entry name" value="GNAT_dom"/>
</dbReference>
<evidence type="ECO:0000256" key="2">
    <source>
        <dbReference type="ARBA" id="ARBA00023315"/>
    </source>
</evidence>
<evidence type="ECO:0000313" key="4">
    <source>
        <dbReference type="EMBL" id="PHN08201.1"/>
    </source>
</evidence>